<feature type="domain" description="Phospholipase C/D" evidence="2">
    <location>
        <begin position="7"/>
        <end position="146"/>
    </location>
</feature>
<protein>
    <recommendedName>
        <fullName evidence="2">Phospholipase C/D domain-containing protein</fullName>
    </recommendedName>
</protein>
<evidence type="ECO:0000256" key="1">
    <source>
        <dbReference type="SAM" id="MobiDB-lite"/>
    </source>
</evidence>
<dbReference type="EMBL" id="AP026708">
    <property type="protein sequence ID" value="BDQ35358.1"/>
    <property type="molecule type" value="Genomic_DNA"/>
</dbReference>
<proteinExistence type="predicted"/>
<accession>A0ABM8AV65</accession>
<evidence type="ECO:0000313" key="4">
    <source>
        <dbReference type="Proteomes" id="UP001061361"/>
    </source>
</evidence>
<evidence type="ECO:0000313" key="3">
    <source>
        <dbReference type="EMBL" id="BDQ35358.1"/>
    </source>
</evidence>
<organism evidence="3 4">
    <name type="scientific">Pseudodesulfovibrio portus</name>
    <dbReference type="NCBI Taxonomy" id="231439"/>
    <lineage>
        <taxon>Bacteria</taxon>
        <taxon>Pseudomonadati</taxon>
        <taxon>Thermodesulfobacteriota</taxon>
        <taxon>Desulfovibrionia</taxon>
        <taxon>Desulfovibrionales</taxon>
        <taxon>Desulfovibrionaceae</taxon>
    </lineage>
</organism>
<dbReference type="Proteomes" id="UP001061361">
    <property type="component" value="Chromosome"/>
</dbReference>
<sequence length="324" mass="35188">MPKDLIHFKVAMQTADRLADTRFGPSISRNTPGLLLGAVFHDVLFYGVTEAGRPLAALADWLHGADGQDTYGLVRIQAGHAAVCDDRDLASALLVGMVSHLFADAAMHPLVWHLSGHYYADKPEEKTLARQHHRALESLMDMLFCPEMLGRPLFLIRHLLRSAGPGLLDALPMGKLADLAGISAGKARKGLRSAFRIHAGFQAAYPVKALARLLFALMPVLPDSAREIAALFYAPQLMIQADRLRDEVSFRHPVTGKAASGAIPDMMNQAADKAADLCRRLERTVYEGEKPDLPESGPSMDAGLSGTSADAMRYFADPSFPKLP</sequence>
<evidence type="ECO:0000259" key="2">
    <source>
        <dbReference type="Pfam" id="PF00882"/>
    </source>
</evidence>
<reference evidence="3" key="1">
    <citation type="submission" date="2022-08" db="EMBL/GenBank/DDBJ databases">
        <title>Genome Sequence of the sulphate-reducing bacterium, Pseudodesulfovibrio portus JCM14722.</title>
        <authorList>
            <person name="Kondo R."/>
            <person name="Kataoka T."/>
        </authorList>
    </citation>
    <scope>NUCLEOTIDE SEQUENCE</scope>
    <source>
        <strain evidence="3">JCM 14722</strain>
    </source>
</reference>
<dbReference type="Pfam" id="PF00882">
    <property type="entry name" value="Zn_dep_PLPC"/>
    <property type="match status" value="1"/>
</dbReference>
<dbReference type="InterPro" id="IPR029002">
    <property type="entry name" value="PLPC/GPLD1"/>
</dbReference>
<keyword evidence="4" id="KW-1185">Reference proteome</keyword>
<gene>
    <name evidence="3" type="ORF">JCM14722_29000</name>
</gene>
<dbReference type="RefSeq" id="WP_264982245.1">
    <property type="nucleotide sequence ID" value="NZ_AP026708.1"/>
</dbReference>
<feature type="region of interest" description="Disordered" evidence="1">
    <location>
        <begin position="286"/>
        <end position="305"/>
    </location>
</feature>
<name>A0ABM8AV65_9BACT</name>